<dbReference type="AlphaFoldDB" id="A0A9X1C899"/>
<comment type="subcellular location">
    <subcellularLocation>
        <location evidence="1">Membrane</location>
    </subcellularLocation>
</comment>
<evidence type="ECO:0000313" key="7">
    <source>
        <dbReference type="Proteomes" id="UP001138672"/>
    </source>
</evidence>
<feature type="chain" id="PRO_5040931115" description="Bacterial surface antigen (D15) domain-containing protein" evidence="3">
    <location>
        <begin position="26"/>
        <end position="429"/>
    </location>
</feature>
<dbReference type="Gene3D" id="2.40.160.50">
    <property type="entry name" value="membrane protein fhac: a member of the omp85/tpsb transporter family"/>
    <property type="match status" value="1"/>
</dbReference>
<evidence type="ECO:0000259" key="4">
    <source>
        <dbReference type="Pfam" id="PF01103"/>
    </source>
</evidence>
<name>A0A9X1C899_9FLAO</name>
<dbReference type="GO" id="GO:0019867">
    <property type="term" value="C:outer membrane"/>
    <property type="evidence" value="ECO:0007669"/>
    <property type="project" value="InterPro"/>
</dbReference>
<keyword evidence="2" id="KW-0472">Membrane</keyword>
<evidence type="ECO:0000313" key="5">
    <source>
        <dbReference type="EMBL" id="MBP1838218.1"/>
    </source>
</evidence>
<sequence length="429" mass="48196">MKKANIIQYFIACSLLISFSIQSFGQELTKVEKKAAKKEAKEAKKNKPPEKGDIYFSPLPIIGSNPAFGFIYGVGAATSGYLGDPETTRLSSSLAGLAFTTKSQTIFTIKNVVFTENNNWFLISDWRYLDSSQPTWGLGTGPQSAKLVGNGFEFDDGSFSDGIDEAQMMEFNFIRFYQTALKKIKTGVYAGVGVHFDKFYNMNDQLLDLDSEDPLITSFYAYNQKYGFDNKDNTLVGISLNGIYDTRDNQNNPYTGRYAYASFKINPEFIGSDKSSTSLWLEYRDYLNFTPQDNHNILGFWAWGNFTTSGDLPYMSLPAIGYDQFAKSGRPYAQGRFRGENMLYAETEYRKHLYASKKNPSLLGAVAYLNLTTANASDNDISLFKYINPGYGVGLRLNINQKARTNLGLDYAWGSYGTSGFYLRLNETF</sequence>
<accession>A0A9X1C899</accession>
<proteinExistence type="predicted"/>
<organism evidence="5 7">
    <name type="scientific">Formosa algae</name>
    <dbReference type="NCBI Taxonomy" id="225843"/>
    <lineage>
        <taxon>Bacteria</taxon>
        <taxon>Pseudomonadati</taxon>
        <taxon>Bacteroidota</taxon>
        <taxon>Flavobacteriia</taxon>
        <taxon>Flavobacteriales</taxon>
        <taxon>Flavobacteriaceae</taxon>
        <taxon>Formosa</taxon>
    </lineage>
</organism>
<dbReference type="OrthoDB" id="621220at2"/>
<dbReference type="Proteomes" id="UP001231587">
    <property type="component" value="Unassembled WGS sequence"/>
</dbReference>
<evidence type="ECO:0000256" key="3">
    <source>
        <dbReference type="SAM" id="SignalP"/>
    </source>
</evidence>
<evidence type="ECO:0000256" key="1">
    <source>
        <dbReference type="ARBA" id="ARBA00004370"/>
    </source>
</evidence>
<dbReference type="EMBL" id="JAGGJQ010000001">
    <property type="protein sequence ID" value="MBP1838218.1"/>
    <property type="molecule type" value="Genomic_DNA"/>
</dbReference>
<evidence type="ECO:0000313" key="6">
    <source>
        <dbReference type="EMBL" id="MDQ0334353.1"/>
    </source>
</evidence>
<gene>
    <name evidence="5" type="ORF">J2Z56_000114</name>
    <name evidence="6" type="ORF">J2Z57_000780</name>
</gene>
<dbReference type="Pfam" id="PF01103">
    <property type="entry name" value="Omp85"/>
    <property type="match status" value="1"/>
</dbReference>
<evidence type="ECO:0000313" key="8">
    <source>
        <dbReference type="Proteomes" id="UP001231587"/>
    </source>
</evidence>
<comment type="caution">
    <text evidence="5">The sequence shown here is derived from an EMBL/GenBank/DDBJ whole genome shotgun (WGS) entry which is preliminary data.</text>
</comment>
<feature type="signal peptide" evidence="3">
    <location>
        <begin position="1"/>
        <end position="25"/>
    </location>
</feature>
<dbReference type="InterPro" id="IPR000184">
    <property type="entry name" value="Bac_surfAg_D15"/>
</dbReference>
<evidence type="ECO:0000256" key="2">
    <source>
        <dbReference type="ARBA" id="ARBA00023136"/>
    </source>
</evidence>
<dbReference type="RefSeq" id="WP_157486326.1">
    <property type="nucleotide sequence ID" value="NZ_JAGGJQ010000001.1"/>
</dbReference>
<protein>
    <recommendedName>
        <fullName evidence="4">Bacterial surface antigen (D15) domain-containing protein</fullName>
    </recommendedName>
</protein>
<keyword evidence="3" id="KW-0732">Signal</keyword>
<dbReference type="Proteomes" id="UP001138672">
    <property type="component" value="Unassembled WGS sequence"/>
</dbReference>
<dbReference type="EMBL" id="JAUSUU010000002">
    <property type="protein sequence ID" value="MDQ0334353.1"/>
    <property type="molecule type" value="Genomic_DNA"/>
</dbReference>
<keyword evidence="8" id="KW-1185">Reference proteome</keyword>
<reference evidence="5" key="1">
    <citation type="submission" date="2021-03" db="EMBL/GenBank/DDBJ databases">
        <title>Genomic Encyclopedia of Type Strains, Phase IV (KMG-IV): sequencing the most valuable type-strain genomes for metagenomic binning, comparative biology and taxonomic classification.</title>
        <authorList>
            <person name="Goeker M."/>
        </authorList>
    </citation>
    <scope>NUCLEOTIDE SEQUENCE</scope>
    <source>
        <strain evidence="5">DSM 15523</strain>
        <strain evidence="6 8">DSM 16476</strain>
    </source>
</reference>
<feature type="domain" description="Bacterial surface antigen (D15)" evidence="4">
    <location>
        <begin position="211"/>
        <end position="429"/>
    </location>
</feature>